<reference evidence="2 3" key="1">
    <citation type="journal article" date="2021" name="Microbiol. Spectr.">
        <title>A Single Bacterium Capable of Oxidation and Reduction of Iron at Circumneutral pH.</title>
        <authorList>
            <person name="Kato S."/>
            <person name="Ohkuma M."/>
        </authorList>
    </citation>
    <scope>NUCLEOTIDE SEQUENCE [LARGE SCALE GENOMIC DNA]</scope>
    <source>
        <strain evidence="2 3">MIZ03</strain>
    </source>
</reference>
<dbReference type="InterPro" id="IPR009937">
    <property type="entry name" value="Phage_holin_3_6"/>
</dbReference>
<sequence>MADTHASGGLLAQLQASLGVGMEFLRVRLALLGTELELEKHRISVGLFWAASALMSFTLAAVLLCALVIMLMWDGYRLAALGLLSVFFSLVGWVLLRTAKRQLAAPSNLFSVSLAELDHDRNSLKSHER</sequence>
<proteinExistence type="predicted"/>
<protein>
    <recommendedName>
        <fullName evidence="4">Phage holin family protein</fullName>
    </recommendedName>
</protein>
<evidence type="ECO:0008006" key="4">
    <source>
        <dbReference type="Google" id="ProtNLM"/>
    </source>
</evidence>
<dbReference type="EMBL" id="AP024238">
    <property type="protein sequence ID" value="BCO29498.1"/>
    <property type="molecule type" value="Genomic_DNA"/>
</dbReference>
<accession>A0ABM7MTI3</accession>
<evidence type="ECO:0000256" key="1">
    <source>
        <dbReference type="SAM" id="Phobius"/>
    </source>
</evidence>
<feature type="transmembrane region" description="Helical" evidence="1">
    <location>
        <begin position="78"/>
        <end position="96"/>
    </location>
</feature>
<feature type="transmembrane region" description="Helical" evidence="1">
    <location>
        <begin position="46"/>
        <end position="72"/>
    </location>
</feature>
<keyword evidence="3" id="KW-1185">Reference proteome</keyword>
<evidence type="ECO:0000313" key="2">
    <source>
        <dbReference type="EMBL" id="BCO29498.1"/>
    </source>
</evidence>
<keyword evidence="1" id="KW-1133">Transmembrane helix</keyword>
<dbReference type="Proteomes" id="UP000824366">
    <property type="component" value="Chromosome"/>
</dbReference>
<keyword evidence="1" id="KW-0812">Transmembrane</keyword>
<dbReference type="RefSeq" id="WP_223905581.1">
    <property type="nucleotide sequence ID" value="NZ_AP024238.1"/>
</dbReference>
<evidence type="ECO:0000313" key="3">
    <source>
        <dbReference type="Proteomes" id="UP000824366"/>
    </source>
</evidence>
<dbReference type="Pfam" id="PF07332">
    <property type="entry name" value="Phage_holin_3_6"/>
    <property type="match status" value="1"/>
</dbReference>
<organism evidence="2 3">
    <name type="scientific">Rhodoferax lithotrophicus</name>
    <dbReference type="NCBI Taxonomy" id="2798804"/>
    <lineage>
        <taxon>Bacteria</taxon>
        <taxon>Pseudomonadati</taxon>
        <taxon>Pseudomonadota</taxon>
        <taxon>Betaproteobacteria</taxon>
        <taxon>Burkholderiales</taxon>
        <taxon>Comamonadaceae</taxon>
        <taxon>Rhodoferax</taxon>
    </lineage>
</organism>
<name>A0ABM7MTI3_9BURK</name>
<gene>
    <name evidence="2" type="ORF">MIZ03_4421</name>
</gene>
<keyword evidence="1" id="KW-0472">Membrane</keyword>